<evidence type="ECO:0000256" key="4">
    <source>
        <dbReference type="ARBA" id="ARBA00022603"/>
    </source>
</evidence>
<evidence type="ECO:0000256" key="8">
    <source>
        <dbReference type="RuleBase" id="RU365074"/>
    </source>
</evidence>
<keyword evidence="6 8" id="KW-0949">S-adenosyl-L-methionine</keyword>
<dbReference type="FunFam" id="3.40.50.150:FF:001134">
    <property type="entry name" value="Ribosomal RNA-processing protein 8"/>
    <property type="match status" value="1"/>
</dbReference>
<keyword evidence="5 8" id="KW-0808">Transferase</keyword>
<dbReference type="InterPro" id="IPR007823">
    <property type="entry name" value="RRP8"/>
</dbReference>
<evidence type="ECO:0000256" key="2">
    <source>
        <dbReference type="ARBA" id="ARBA00006301"/>
    </source>
</evidence>
<dbReference type="AlphaFoldDB" id="A0A5B0PS82"/>
<evidence type="ECO:0000256" key="3">
    <source>
        <dbReference type="ARBA" id="ARBA00022552"/>
    </source>
</evidence>
<dbReference type="SUPFAM" id="SSF53335">
    <property type="entry name" value="S-adenosyl-L-methionine-dependent methyltransferases"/>
    <property type="match status" value="1"/>
</dbReference>
<evidence type="ECO:0000313" key="10">
    <source>
        <dbReference type="EMBL" id="KAA1102819.1"/>
    </source>
</evidence>
<name>A0A5B0PS82_PUCGR</name>
<dbReference type="Pfam" id="PF05148">
    <property type="entry name" value="Methyltransf_8"/>
    <property type="match status" value="1"/>
</dbReference>
<dbReference type="EMBL" id="VDEP01000337">
    <property type="protein sequence ID" value="KAA1102819.1"/>
    <property type="molecule type" value="Genomic_DNA"/>
</dbReference>
<comment type="similarity">
    <text evidence="2 8">Belongs to the methyltransferase superfamily. RRP8 family.</text>
</comment>
<evidence type="ECO:0000256" key="5">
    <source>
        <dbReference type="ARBA" id="ARBA00022679"/>
    </source>
</evidence>
<comment type="function">
    <text evidence="8">S-adenosyl-L-methionine-dependent methyltransferase that specifically methylates the N(1) position of adenine in helix 25.1 in 25S rRNA. Required both for ribosomal 40S and 60S subunits biogenesis. Required for efficient pre-rRNA cleavage at site A2.</text>
</comment>
<evidence type="ECO:0000313" key="11">
    <source>
        <dbReference type="Proteomes" id="UP000325313"/>
    </source>
</evidence>
<dbReference type="GO" id="GO:0005730">
    <property type="term" value="C:nucleolus"/>
    <property type="evidence" value="ECO:0007669"/>
    <property type="project" value="UniProtKB-SubCell"/>
</dbReference>
<keyword evidence="4 8" id="KW-0489">Methyltransferase</keyword>
<feature type="compositionally biased region" description="Basic residues" evidence="9">
    <location>
        <begin position="56"/>
        <end position="65"/>
    </location>
</feature>
<gene>
    <name evidence="10" type="primary">RRP8_2</name>
    <name evidence="10" type="ORF">PGTUg99_036377</name>
</gene>
<evidence type="ECO:0000256" key="7">
    <source>
        <dbReference type="ARBA" id="ARBA00023242"/>
    </source>
</evidence>
<feature type="compositionally biased region" description="Low complexity" evidence="9">
    <location>
        <begin position="66"/>
        <end position="81"/>
    </location>
</feature>
<accession>A0A5B0PS82</accession>
<dbReference type="Gene3D" id="1.10.10.2150">
    <property type="entry name" value="Ribosomal RNA-processing protein 8, N-terminal domain"/>
    <property type="match status" value="1"/>
</dbReference>
<evidence type="ECO:0000256" key="6">
    <source>
        <dbReference type="ARBA" id="ARBA00022691"/>
    </source>
</evidence>
<keyword evidence="3 8" id="KW-0698">rRNA processing</keyword>
<reference evidence="10 11" key="1">
    <citation type="submission" date="2019-05" db="EMBL/GenBank/DDBJ databases">
        <title>Emergence of the Ug99 lineage of the wheat stem rust pathogen through somatic hybridization.</title>
        <authorList>
            <person name="Li F."/>
            <person name="Upadhyaya N.M."/>
            <person name="Sperschneider J."/>
            <person name="Matny O."/>
            <person name="Nguyen-Phuc H."/>
            <person name="Mago R."/>
            <person name="Raley C."/>
            <person name="Miller M.E."/>
            <person name="Silverstein K.A.T."/>
            <person name="Henningsen E."/>
            <person name="Hirsch C.D."/>
            <person name="Visser B."/>
            <person name="Pretorius Z.A."/>
            <person name="Steffenson B.J."/>
            <person name="Schwessinger B."/>
            <person name="Dodds P.N."/>
            <person name="Figueroa M."/>
        </authorList>
    </citation>
    <scope>NUCLEOTIDE SEQUENCE [LARGE SCALE GENOMIC DNA]</scope>
    <source>
        <strain evidence="10 11">Ug99</strain>
    </source>
</reference>
<dbReference type="PANTHER" id="PTHR12787">
    <property type="entry name" value="RIBOSOMAL RNA-PROCESSING PROTEIN 8"/>
    <property type="match status" value="1"/>
</dbReference>
<sequence>MKKPTNKLLFDTPGWTIPKENINSEKKAKRKKNRNKPTTERPSSSEQQQEDSPSPKRLKNSHPHNNKQQQQQQQPTKNQPNETLHVGTHQLAKGLLNSNLNGSRFRILNETLYTSTGPEALKLFQSNPIEAAADDEEEEGGGEHRIRREENPSFEIYHLGFRSQTKHWPQNPVDLIAHELQQDPHLQKIPGPVLVADLGCGEAPLAKLLCSSPSTSSSNQKNSKPIAHHNQFKVFSYDLVADREGWITVAECSSLVPLPGSLDDRVGNGMMDIVVCCLSLMSTNWVGMILEARRILKHDGELRIAEVTSRFVDVDLFVTFIKSIGFSNPTKDQSNTHFILFKFKKLPLALAKNHRDSSSVDLLNPKSKLELIQTGQKLLKPCIYKRR</sequence>
<feature type="region of interest" description="Disordered" evidence="9">
    <location>
        <begin position="1"/>
        <end position="82"/>
    </location>
</feature>
<comment type="caution">
    <text evidence="10">The sequence shown here is derived from an EMBL/GenBank/DDBJ whole genome shotgun (WGS) entry which is preliminary data.</text>
</comment>
<dbReference type="GO" id="GO:0042273">
    <property type="term" value="P:ribosomal large subunit biogenesis"/>
    <property type="evidence" value="ECO:0007669"/>
    <property type="project" value="TreeGrafter"/>
</dbReference>
<feature type="compositionally biased region" description="Low complexity" evidence="9">
    <location>
        <begin position="40"/>
        <end position="52"/>
    </location>
</feature>
<dbReference type="EC" id="2.1.1.-" evidence="8"/>
<dbReference type="PANTHER" id="PTHR12787:SF0">
    <property type="entry name" value="RIBOSOMAL RNA-PROCESSING PROTEIN 8"/>
    <property type="match status" value="1"/>
</dbReference>
<dbReference type="InterPro" id="IPR029063">
    <property type="entry name" value="SAM-dependent_MTases_sf"/>
</dbReference>
<dbReference type="InterPro" id="IPR042036">
    <property type="entry name" value="RRP8_N"/>
</dbReference>
<dbReference type="GO" id="GO:0016433">
    <property type="term" value="F:rRNA (adenine) methyltransferase activity"/>
    <property type="evidence" value="ECO:0007669"/>
    <property type="project" value="TreeGrafter"/>
</dbReference>
<proteinExistence type="inferred from homology"/>
<keyword evidence="7 8" id="KW-0539">Nucleus</keyword>
<evidence type="ECO:0000256" key="1">
    <source>
        <dbReference type="ARBA" id="ARBA00004604"/>
    </source>
</evidence>
<comment type="subcellular location">
    <subcellularLocation>
        <location evidence="1 8">Nucleus</location>
        <location evidence="1 8">Nucleolus</location>
    </subcellularLocation>
</comment>
<evidence type="ECO:0000256" key="9">
    <source>
        <dbReference type="SAM" id="MobiDB-lite"/>
    </source>
</evidence>
<dbReference type="Gene3D" id="3.40.50.150">
    <property type="entry name" value="Vaccinia Virus protein VP39"/>
    <property type="match status" value="1"/>
</dbReference>
<organism evidence="10 11">
    <name type="scientific">Puccinia graminis f. sp. tritici</name>
    <dbReference type="NCBI Taxonomy" id="56615"/>
    <lineage>
        <taxon>Eukaryota</taxon>
        <taxon>Fungi</taxon>
        <taxon>Dikarya</taxon>
        <taxon>Basidiomycota</taxon>
        <taxon>Pucciniomycotina</taxon>
        <taxon>Pucciniomycetes</taxon>
        <taxon>Pucciniales</taxon>
        <taxon>Pucciniaceae</taxon>
        <taxon>Puccinia</taxon>
    </lineage>
</organism>
<protein>
    <recommendedName>
        <fullName evidence="8">Ribosomal RNA-processing protein 8</fullName>
        <ecNumber evidence="8">2.1.1.-</ecNumber>
    </recommendedName>
</protein>
<dbReference type="Proteomes" id="UP000325313">
    <property type="component" value="Unassembled WGS sequence"/>
</dbReference>